<evidence type="ECO:0000313" key="3">
    <source>
        <dbReference type="Proteomes" id="UP000187941"/>
    </source>
</evidence>
<dbReference type="InterPro" id="IPR036513">
    <property type="entry name" value="STAS_dom_sf"/>
</dbReference>
<sequence length="139" mass="15595">MKYTIEKTERYALIRLAESAFEGDVPATFETLSRNLFREGYSNIILDMATIETIDQAGFSTIRKINRQCTNEIGLLVVVTKSDELIETLDSANLSDLTILPTVEEGIDAVFMNELENDFRSEDDDEYDAGGTTIGRDEP</sequence>
<dbReference type="AlphaFoldDB" id="A0A1P9WT98"/>
<organism evidence="2 3">
    <name type="scientific">Spirosoma montaniterrae</name>
    <dbReference type="NCBI Taxonomy" id="1178516"/>
    <lineage>
        <taxon>Bacteria</taxon>
        <taxon>Pseudomonadati</taxon>
        <taxon>Bacteroidota</taxon>
        <taxon>Cytophagia</taxon>
        <taxon>Cytophagales</taxon>
        <taxon>Cytophagaceae</taxon>
        <taxon>Spirosoma</taxon>
    </lineage>
</organism>
<dbReference type="SUPFAM" id="SSF52091">
    <property type="entry name" value="SpoIIaa-like"/>
    <property type="match status" value="1"/>
</dbReference>
<protein>
    <submittedName>
        <fullName evidence="2">Anti-anti-sigma factor</fullName>
    </submittedName>
</protein>
<dbReference type="KEGG" id="smon:AWR27_04230"/>
<dbReference type="STRING" id="1178516.AWR27_04230"/>
<proteinExistence type="predicted"/>
<name>A0A1P9WT98_9BACT</name>
<keyword evidence="3" id="KW-1185">Reference proteome</keyword>
<evidence type="ECO:0000259" key="1">
    <source>
        <dbReference type="PROSITE" id="PS50801"/>
    </source>
</evidence>
<dbReference type="OrthoDB" id="9796110at2"/>
<gene>
    <name evidence="2" type="ORF">AWR27_04230</name>
</gene>
<evidence type="ECO:0000313" key="2">
    <source>
        <dbReference type="EMBL" id="AQG78616.1"/>
    </source>
</evidence>
<dbReference type="Pfam" id="PF01740">
    <property type="entry name" value="STAS"/>
    <property type="match status" value="1"/>
</dbReference>
<dbReference type="RefSeq" id="WP_077130055.1">
    <property type="nucleotide sequence ID" value="NZ_CP014263.1"/>
</dbReference>
<feature type="domain" description="STAS" evidence="1">
    <location>
        <begin position="1"/>
        <end position="110"/>
    </location>
</feature>
<dbReference type="PROSITE" id="PS50801">
    <property type="entry name" value="STAS"/>
    <property type="match status" value="1"/>
</dbReference>
<accession>A0A1P9WT98</accession>
<dbReference type="EMBL" id="CP014263">
    <property type="protein sequence ID" value="AQG78616.1"/>
    <property type="molecule type" value="Genomic_DNA"/>
</dbReference>
<dbReference type="Proteomes" id="UP000187941">
    <property type="component" value="Chromosome"/>
</dbReference>
<reference evidence="2 3" key="1">
    <citation type="submission" date="2016-01" db="EMBL/GenBank/DDBJ databases">
        <authorList>
            <person name="Oliw E.H."/>
        </authorList>
    </citation>
    <scope>NUCLEOTIDE SEQUENCE [LARGE SCALE GENOMIC DNA]</scope>
    <source>
        <strain evidence="2 3">DY10</strain>
    </source>
</reference>
<dbReference type="InterPro" id="IPR002645">
    <property type="entry name" value="STAS_dom"/>
</dbReference>
<dbReference type="Gene3D" id="3.30.750.24">
    <property type="entry name" value="STAS domain"/>
    <property type="match status" value="1"/>
</dbReference>